<dbReference type="PANTHER" id="PTHR13789:SF309">
    <property type="entry name" value="PUTATIVE (AFU_ORTHOLOGUE AFUA_6G14510)-RELATED"/>
    <property type="match status" value="1"/>
</dbReference>
<dbReference type="Gene3D" id="3.50.50.60">
    <property type="entry name" value="FAD/NAD(P)-binding domain"/>
    <property type="match status" value="1"/>
</dbReference>
<gene>
    <name evidence="7" type="ORF">M409DRAFT_16499</name>
</gene>
<keyword evidence="2" id="KW-0285">Flavoprotein</keyword>
<dbReference type="Pfam" id="PF01494">
    <property type="entry name" value="FAD_binding_3"/>
    <property type="match status" value="1"/>
</dbReference>
<keyword evidence="8" id="KW-1185">Reference proteome</keyword>
<feature type="domain" description="FAD-binding" evidence="6">
    <location>
        <begin position="192"/>
        <end position="448"/>
    </location>
</feature>
<evidence type="ECO:0000256" key="2">
    <source>
        <dbReference type="ARBA" id="ARBA00022630"/>
    </source>
</evidence>
<dbReference type="PANTHER" id="PTHR13789">
    <property type="entry name" value="MONOOXYGENASE"/>
    <property type="match status" value="1"/>
</dbReference>
<accession>A0A6A6D9B1</accession>
<dbReference type="PRINTS" id="PR00420">
    <property type="entry name" value="RNGMNOXGNASE"/>
</dbReference>
<dbReference type="GeneID" id="54556920"/>
<evidence type="ECO:0000259" key="6">
    <source>
        <dbReference type="Pfam" id="PF01494"/>
    </source>
</evidence>
<dbReference type="SUPFAM" id="SSF51905">
    <property type="entry name" value="FAD/NAD(P)-binding domain"/>
    <property type="match status" value="1"/>
</dbReference>
<name>A0A6A6D9B1_ZASCE</name>
<dbReference type="GO" id="GO:0004497">
    <property type="term" value="F:monooxygenase activity"/>
    <property type="evidence" value="ECO:0007669"/>
    <property type="project" value="UniProtKB-KW"/>
</dbReference>
<organism evidence="7 8">
    <name type="scientific">Zasmidium cellare ATCC 36951</name>
    <dbReference type="NCBI Taxonomy" id="1080233"/>
    <lineage>
        <taxon>Eukaryota</taxon>
        <taxon>Fungi</taxon>
        <taxon>Dikarya</taxon>
        <taxon>Ascomycota</taxon>
        <taxon>Pezizomycotina</taxon>
        <taxon>Dothideomycetes</taxon>
        <taxon>Dothideomycetidae</taxon>
        <taxon>Mycosphaerellales</taxon>
        <taxon>Mycosphaerellaceae</taxon>
        <taxon>Zasmidium</taxon>
    </lineage>
</organism>
<dbReference type="InterPro" id="IPR002938">
    <property type="entry name" value="FAD-bd"/>
</dbReference>
<sequence>MLNTNSPSILRDILQIVSDIKNDLFIFKKDPSIKEIGVADVKAEVLLLKKANEVTIKINVVYKLSDGLFKTLSFLSISHFADNLSDLHVSEASTHDISQALAHWFSFCSEELSGRVTEDQWAVLNAPHRRYVFLAMQTWTLQHSNVPTVSINQEPGCERPLEVEMMLERGNPAEGASIGVSGQAANAAEELGLYEKLFQAGRHIDRSYSALDLRDTDGDIISKARSDPYGPNSKETVCIYRPTWIRIMTETASELGVQIRPLTTYTAIDNRSDGVTVTTTHGEVLEADIVIGADGLHSAVRELLFPDHPPLTYSGQLSIRWMAPGAQVDPESWYTSSQGRLSFYWLPENLVYIASVLHAPEAKHLSADEVRLRFTKLLDSFSAPALKELRSRFDQHVELIARNYYWILLPDPWFRHRGILIGDAAHATTSHMGQGGGMALEDSVVLAQCIRDSSSLEEAFGGFMKRRFERVSTVVNASVQLSRLEQQEDWSPQERMVYRGKAMAAISAPY</sequence>
<dbReference type="EMBL" id="ML993579">
    <property type="protein sequence ID" value="KAF2174236.1"/>
    <property type="molecule type" value="Genomic_DNA"/>
</dbReference>
<dbReference type="InterPro" id="IPR036188">
    <property type="entry name" value="FAD/NAD-bd_sf"/>
</dbReference>
<evidence type="ECO:0000256" key="4">
    <source>
        <dbReference type="ARBA" id="ARBA00023002"/>
    </source>
</evidence>
<dbReference type="OrthoDB" id="16820at2759"/>
<proteinExistence type="inferred from homology"/>
<dbReference type="RefSeq" id="XP_033675125.1">
    <property type="nucleotide sequence ID" value="XM_033803648.1"/>
</dbReference>
<reference evidence="7" key="1">
    <citation type="journal article" date="2020" name="Stud. Mycol.">
        <title>101 Dothideomycetes genomes: a test case for predicting lifestyles and emergence of pathogens.</title>
        <authorList>
            <person name="Haridas S."/>
            <person name="Albert R."/>
            <person name="Binder M."/>
            <person name="Bloem J."/>
            <person name="Labutti K."/>
            <person name="Salamov A."/>
            <person name="Andreopoulos B."/>
            <person name="Baker S."/>
            <person name="Barry K."/>
            <person name="Bills G."/>
            <person name="Bluhm B."/>
            <person name="Cannon C."/>
            <person name="Castanera R."/>
            <person name="Culley D."/>
            <person name="Daum C."/>
            <person name="Ezra D."/>
            <person name="Gonzalez J."/>
            <person name="Henrissat B."/>
            <person name="Kuo A."/>
            <person name="Liang C."/>
            <person name="Lipzen A."/>
            <person name="Lutzoni F."/>
            <person name="Magnuson J."/>
            <person name="Mondo S."/>
            <person name="Nolan M."/>
            <person name="Ohm R."/>
            <person name="Pangilinan J."/>
            <person name="Park H.-J."/>
            <person name="Ramirez L."/>
            <person name="Alfaro M."/>
            <person name="Sun H."/>
            <person name="Tritt A."/>
            <person name="Yoshinaga Y."/>
            <person name="Zwiers L.-H."/>
            <person name="Turgeon B."/>
            <person name="Goodwin S."/>
            <person name="Spatafora J."/>
            <person name="Crous P."/>
            <person name="Grigoriev I."/>
        </authorList>
    </citation>
    <scope>NUCLEOTIDE SEQUENCE</scope>
    <source>
        <strain evidence="7">ATCC 36951</strain>
    </source>
</reference>
<dbReference type="InterPro" id="IPR050493">
    <property type="entry name" value="FAD-dep_Monooxygenase_BioMet"/>
</dbReference>
<evidence type="ECO:0000256" key="3">
    <source>
        <dbReference type="ARBA" id="ARBA00022827"/>
    </source>
</evidence>
<dbReference type="Proteomes" id="UP000799537">
    <property type="component" value="Unassembled WGS sequence"/>
</dbReference>
<keyword evidence="3" id="KW-0274">FAD</keyword>
<dbReference type="AlphaFoldDB" id="A0A6A6D9B1"/>
<evidence type="ECO:0000313" key="7">
    <source>
        <dbReference type="EMBL" id="KAF2174236.1"/>
    </source>
</evidence>
<evidence type="ECO:0000256" key="5">
    <source>
        <dbReference type="ARBA" id="ARBA00023033"/>
    </source>
</evidence>
<evidence type="ECO:0000256" key="1">
    <source>
        <dbReference type="ARBA" id="ARBA00007992"/>
    </source>
</evidence>
<protein>
    <recommendedName>
        <fullName evidence="6">FAD-binding domain-containing protein</fullName>
    </recommendedName>
</protein>
<evidence type="ECO:0000313" key="8">
    <source>
        <dbReference type="Proteomes" id="UP000799537"/>
    </source>
</evidence>
<keyword evidence="5" id="KW-0503">Monooxygenase</keyword>
<keyword evidence="4" id="KW-0560">Oxidoreductase</keyword>
<comment type="similarity">
    <text evidence="1">Belongs to the paxM FAD-dependent monooxygenase family.</text>
</comment>
<dbReference type="GO" id="GO:0071949">
    <property type="term" value="F:FAD binding"/>
    <property type="evidence" value="ECO:0007669"/>
    <property type="project" value="InterPro"/>
</dbReference>